<dbReference type="SUPFAM" id="SSF48695">
    <property type="entry name" value="Multiheme cytochromes"/>
    <property type="match status" value="1"/>
</dbReference>
<evidence type="ECO:0000256" key="2">
    <source>
        <dbReference type="ARBA" id="ARBA00022525"/>
    </source>
</evidence>
<evidence type="ECO:0000259" key="6">
    <source>
        <dbReference type="Pfam" id="PF13435"/>
    </source>
</evidence>
<dbReference type="Pfam" id="PF13435">
    <property type="entry name" value="Cytochrome_C554"/>
    <property type="match status" value="1"/>
</dbReference>
<dbReference type="RefSeq" id="WP_128467471.1">
    <property type="nucleotide sequence ID" value="NZ_CP035108.1"/>
</dbReference>
<dbReference type="InterPro" id="IPR023155">
    <property type="entry name" value="Cyt_c-552/4"/>
</dbReference>
<dbReference type="InterPro" id="IPR051829">
    <property type="entry name" value="Multiheme_Cytochr_ET"/>
</dbReference>
<accession>A0A3R5Z0Q6</accession>
<dbReference type="KEGG" id="gtl:EP073_12345"/>
<protein>
    <recommendedName>
        <fullName evidence="10">Cytochrome c-552/4 domain-containing protein</fullName>
    </recommendedName>
</protein>
<dbReference type="OrthoDB" id="5477228at2"/>
<dbReference type="Pfam" id="PF17210">
    <property type="entry name" value="SdrD_B"/>
    <property type="match status" value="1"/>
</dbReference>
<dbReference type="InterPro" id="IPR013783">
    <property type="entry name" value="Ig-like_fold"/>
</dbReference>
<evidence type="ECO:0000259" key="7">
    <source>
        <dbReference type="Pfam" id="PF17210"/>
    </source>
</evidence>
<reference evidence="8 9" key="1">
    <citation type="submission" date="2019-01" db="EMBL/GenBank/DDBJ databases">
        <title>Geovibrio thiophilus DSM 11263, complete genome.</title>
        <authorList>
            <person name="Spring S."/>
            <person name="Bunk B."/>
            <person name="Sproer C."/>
        </authorList>
    </citation>
    <scope>NUCLEOTIDE SEQUENCE [LARGE SCALE GENOMIC DNA]</scope>
    <source>
        <strain evidence="8 9">DSM 11263</strain>
    </source>
</reference>
<keyword evidence="2" id="KW-0964">Secreted</keyword>
<evidence type="ECO:0000313" key="9">
    <source>
        <dbReference type="Proteomes" id="UP000287502"/>
    </source>
</evidence>
<sequence length="707" mass="76107">MFKLKAFILIVAALFIFSSDVYAAQYPIAGKVVNTAEEPIEKITVKLINAKDNSVAASAMTDKNGNYTFKNIMSGTKYFVQTDKSADGKYIRGGLRMSVEAGINTASLRNIQLSGRPGDKAEYVGNKICMDCHMDMDKSHDMASGHSASAHMRIIMPGQKDVIEPMSGWGADNDPLGKKTGVSASPPDGSDNDPVPVTACTKKGIKGFAFGGNGKNPCVTGVFIPIAATVGGQGDKYIMPGTDEMHTNVGVFKQHYLAKLKDVPATSGPSWEMYPYPGADKDFIMLPLYVAQSGTDSPKFKPFRAVRAGGAAKAVQNDAVQAFRAKGTGNLRNAWVDQGQQYSQACAGCHVLGIKIKTGGEKGVYTSEFDFLEFGVGCENCHGPGSQHTEDPGKSKHIINPAALTATDEREICARCHGLALPASASPANALLYPWNDKYAGSVGHGNFIAGIHKLADFMPGWENGKGFFSWDGVHGRHHKQQSYEFELSVHVNNTTRPLTCTACHSSHSLYQGPENRREMSIDGKEYNYRNTKFNNNTVCLACHAESGSFASLSKNDIALLSAGYGQPTFLNGDAKPLYEVGAAGIGKAQNKTAAAVIKHMKDKAGMVTAAYNPLDESNPVGRCQSCHMPNTGMMGDYTYDDDKTNSSRAMIEGDVVSHVGDVVCPADVYSMFRGVEEKKAAPLTRWSSVMPTSCGKCHKSSRYYLK</sequence>
<feature type="domain" description="Cytochrome c-552/4" evidence="6">
    <location>
        <begin position="339"/>
        <end position="383"/>
    </location>
</feature>
<dbReference type="InterPro" id="IPR033764">
    <property type="entry name" value="Sdr_B"/>
</dbReference>
<evidence type="ECO:0000256" key="3">
    <source>
        <dbReference type="ARBA" id="ARBA00022729"/>
    </source>
</evidence>
<feature type="chain" id="PRO_5018735017" description="Cytochrome c-552/4 domain-containing protein" evidence="5">
    <location>
        <begin position="24"/>
        <end position="707"/>
    </location>
</feature>
<evidence type="ECO:0000256" key="5">
    <source>
        <dbReference type="SAM" id="SignalP"/>
    </source>
</evidence>
<gene>
    <name evidence="8" type="ORF">EP073_12345</name>
</gene>
<evidence type="ECO:0008006" key="10">
    <source>
        <dbReference type="Google" id="ProtNLM"/>
    </source>
</evidence>
<organism evidence="8 9">
    <name type="scientific">Geovibrio thiophilus</name>
    <dbReference type="NCBI Taxonomy" id="139438"/>
    <lineage>
        <taxon>Bacteria</taxon>
        <taxon>Pseudomonadati</taxon>
        <taxon>Deferribacterota</taxon>
        <taxon>Deferribacteres</taxon>
        <taxon>Deferribacterales</taxon>
        <taxon>Geovibrionaceae</taxon>
        <taxon>Geovibrio</taxon>
    </lineage>
</organism>
<feature type="region of interest" description="Disordered" evidence="4">
    <location>
        <begin position="167"/>
        <end position="194"/>
    </location>
</feature>
<dbReference type="Gene3D" id="2.60.40.10">
    <property type="entry name" value="Immunoglobulins"/>
    <property type="match status" value="1"/>
</dbReference>
<proteinExistence type="predicted"/>
<comment type="subcellular location">
    <subcellularLocation>
        <location evidence="1">Secreted</location>
    </subcellularLocation>
</comment>
<feature type="signal peptide" evidence="5">
    <location>
        <begin position="1"/>
        <end position="23"/>
    </location>
</feature>
<dbReference type="InterPro" id="IPR036280">
    <property type="entry name" value="Multihaem_cyt_sf"/>
</dbReference>
<dbReference type="EMBL" id="CP035108">
    <property type="protein sequence ID" value="QAR34166.1"/>
    <property type="molecule type" value="Genomic_DNA"/>
</dbReference>
<evidence type="ECO:0000256" key="1">
    <source>
        <dbReference type="ARBA" id="ARBA00004613"/>
    </source>
</evidence>
<dbReference type="Proteomes" id="UP000287502">
    <property type="component" value="Chromosome"/>
</dbReference>
<feature type="domain" description="SD-repeat containing protein B" evidence="7">
    <location>
        <begin position="34"/>
        <end position="86"/>
    </location>
</feature>
<dbReference type="AlphaFoldDB" id="A0A3R5Z0Q6"/>
<dbReference type="PANTHER" id="PTHR35038:SF8">
    <property type="entry name" value="C-TYPE POLYHEME CYTOCHROME OMCC"/>
    <property type="match status" value="1"/>
</dbReference>
<dbReference type="SUPFAM" id="SSF49478">
    <property type="entry name" value="Cna protein B-type domain"/>
    <property type="match status" value="1"/>
</dbReference>
<dbReference type="Gene3D" id="1.10.1130.10">
    <property type="entry name" value="Flavocytochrome C3, Chain A"/>
    <property type="match status" value="2"/>
</dbReference>
<dbReference type="PANTHER" id="PTHR35038">
    <property type="entry name" value="DISSIMILATORY SULFITE REDUCTASE SIRA"/>
    <property type="match status" value="1"/>
</dbReference>
<evidence type="ECO:0000256" key="4">
    <source>
        <dbReference type="SAM" id="MobiDB-lite"/>
    </source>
</evidence>
<dbReference type="GO" id="GO:0005576">
    <property type="term" value="C:extracellular region"/>
    <property type="evidence" value="ECO:0007669"/>
    <property type="project" value="UniProtKB-SubCell"/>
</dbReference>
<keyword evidence="9" id="KW-1185">Reference proteome</keyword>
<evidence type="ECO:0000313" key="8">
    <source>
        <dbReference type="EMBL" id="QAR34166.1"/>
    </source>
</evidence>
<name>A0A3R5Z0Q6_9BACT</name>
<keyword evidence="3 5" id="KW-0732">Signal</keyword>